<name>A0AAX2A5T3_9BACT</name>
<dbReference type="Proteomes" id="UP000289193">
    <property type="component" value="Unassembled WGS sequence"/>
</dbReference>
<feature type="transmembrane region" description="Helical" evidence="7">
    <location>
        <begin position="66"/>
        <end position="86"/>
    </location>
</feature>
<gene>
    <name evidence="7 9" type="primary">flhA</name>
    <name evidence="8" type="ORF">ABIV_0481</name>
    <name evidence="9" type="ORF">CRV05_10310</name>
</gene>
<feature type="transmembrane region" description="Helical" evidence="7">
    <location>
        <begin position="279"/>
        <end position="295"/>
    </location>
</feature>
<sequence>MNLRRIFSKDLFVVALFVAILMIIIVPLPKGVLDFFLIVSLSLSLLILLISLYIQKPSDLTTFPTIILVLALFRLSLNIATTRSILSEGHNGPESVSSIISAFGEFVVGGNMVIGIIVFIILVLINFMVVTKGATRVAEVTARFTLDSMPGKQMAIDADLNAGFIDDKEAQKRRRELITEANFYGAMDGSSKFVKGDAVAGIIITLVNLIGGLLIGLFQHDMSVTQSGEIYTILTIGDGLVAQLPALILSTATAVIITRSNMDEDKFANQSVSQLIKDSKSLILVGIGLILFGFVPGFPTGILMVMGILLAGIGYTISMIEDGKDNVITRLFSSTEQKTKKVDEKSSIEALKEKKKQEAIPDEKQVMENIMKMDVLELKLGIRLLQLVQGNSELLDKIKAIRKTIAADLGFIIPQIRISDDANLPTNEYELYLKRIPLARGRVEVNKLLAMGGIPGKIKGINVKEPVFNLDAVWIDEEQKDDALMNGFTVVDAPTIISTHISELIKKHSEDIITRQDIVDIVERLKKDFPIVIEEAMKVTSYGTLLKVCKDLLHEKIPIVDMLTIIEAIADIAEFTKAPDILLEHVRSKLYRLITNRFKDDDGTLHIITIKPEIEQQFVGKLQEQHGVSQLMLSIAEINNLVSKTKELLEHVESKGFSKVAMVVDPMLRKRISEIYEKFGLQVAVLSHAELDSRANFAIEGTLDF</sequence>
<keyword evidence="6 7" id="KW-0472">Membrane</keyword>
<keyword evidence="7" id="KW-1006">Bacterial flagellum protein export</keyword>
<comment type="subcellular location">
    <subcellularLocation>
        <location evidence="1 7">Cell membrane</location>
        <topology evidence="1 7">Multi-pass membrane protein</topology>
    </subcellularLocation>
</comment>
<dbReference type="Gene3D" id="1.10.8.540">
    <property type="entry name" value="FHIPEP family, domain 3"/>
    <property type="match status" value="1"/>
</dbReference>
<feature type="transmembrane region" description="Helical" evidence="7">
    <location>
        <begin position="35"/>
        <end position="54"/>
    </location>
</feature>
<dbReference type="GO" id="GO:0009306">
    <property type="term" value="P:protein secretion"/>
    <property type="evidence" value="ECO:0007669"/>
    <property type="project" value="InterPro"/>
</dbReference>
<dbReference type="EMBL" id="CP031217">
    <property type="protein sequence ID" value="AXH11502.1"/>
    <property type="molecule type" value="Genomic_DNA"/>
</dbReference>
<dbReference type="KEGG" id="hbv:ABIV_0481"/>
<evidence type="ECO:0000313" key="8">
    <source>
        <dbReference type="EMBL" id="AXH11502.1"/>
    </source>
</evidence>
<keyword evidence="11" id="KW-1185">Reference proteome</keyword>
<dbReference type="PRINTS" id="PR00949">
    <property type="entry name" value="TYPE3IMAPROT"/>
</dbReference>
<evidence type="ECO:0000256" key="2">
    <source>
        <dbReference type="ARBA" id="ARBA00008835"/>
    </source>
</evidence>
<evidence type="ECO:0000256" key="1">
    <source>
        <dbReference type="ARBA" id="ARBA00004651"/>
    </source>
</evidence>
<dbReference type="EMBL" id="PDKM01000006">
    <property type="protein sequence ID" value="RXK09315.1"/>
    <property type="molecule type" value="Genomic_DNA"/>
</dbReference>
<evidence type="ECO:0000256" key="6">
    <source>
        <dbReference type="ARBA" id="ARBA00023136"/>
    </source>
</evidence>
<feature type="transmembrane region" description="Helical" evidence="7">
    <location>
        <begin position="198"/>
        <end position="218"/>
    </location>
</feature>
<feature type="transmembrane region" description="Helical" evidence="7">
    <location>
        <begin position="230"/>
        <end position="258"/>
    </location>
</feature>
<keyword evidence="9" id="KW-0966">Cell projection</keyword>
<comment type="similarity">
    <text evidence="2 7">Belongs to the FHIPEP (flagella/HR/invasion proteins export pore) family.</text>
</comment>
<dbReference type="Proteomes" id="UP000253850">
    <property type="component" value="Chromosome"/>
</dbReference>
<dbReference type="PIRSF" id="PIRSF005419">
    <property type="entry name" value="FlhA"/>
    <property type="match status" value="1"/>
</dbReference>
<comment type="function">
    <text evidence="7">Required for formation of the rod structure of the flagellar apparatus. Together with FliI and FliH, may constitute the export apparatus of flagellin.</text>
</comment>
<protein>
    <recommendedName>
        <fullName evidence="7">Flagellar biosynthesis protein FlhA</fullName>
    </recommendedName>
</protein>
<dbReference type="NCBIfam" id="TIGR01398">
    <property type="entry name" value="FlhA"/>
    <property type="match status" value="1"/>
</dbReference>
<feature type="transmembrane region" description="Helical" evidence="7">
    <location>
        <begin position="12"/>
        <end position="29"/>
    </location>
</feature>
<dbReference type="Gene3D" id="3.40.50.12790">
    <property type="entry name" value="FHIPEP family, domain 4"/>
    <property type="match status" value="1"/>
</dbReference>
<keyword evidence="7" id="KW-0653">Protein transport</keyword>
<dbReference type="InterPro" id="IPR042194">
    <property type="entry name" value="FHIPEP_1"/>
</dbReference>
<dbReference type="InterPro" id="IPR001712">
    <property type="entry name" value="T3SS_FHIPEP"/>
</dbReference>
<dbReference type="InterPro" id="IPR006301">
    <property type="entry name" value="FlhA"/>
</dbReference>
<dbReference type="GO" id="GO:0044780">
    <property type="term" value="P:bacterial-type flagellum assembly"/>
    <property type="evidence" value="ECO:0007669"/>
    <property type="project" value="InterPro"/>
</dbReference>
<dbReference type="GO" id="GO:0005886">
    <property type="term" value="C:plasma membrane"/>
    <property type="evidence" value="ECO:0007669"/>
    <property type="project" value="UniProtKB-SubCell"/>
</dbReference>
<dbReference type="Gene3D" id="3.40.30.60">
    <property type="entry name" value="FHIPEP family, domain 1"/>
    <property type="match status" value="1"/>
</dbReference>
<evidence type="ECO:0000313" key="11">
    <source>
        <dbReference type="Proteomes" id="UP000289193"/>
    </source>
</evidence>
<keyword evidence="3 7" id="KW-1003">Cell membrane</keyword>
<dbReference type="InterPro" id="IPR042196">
    <property type="entry name" value="FHIPEP_4"/>
</dbReference>
<keyword evidence="4 7" id="KW-0812">Transmembrane</keyword>
<evidence type="ECO:0000256" key="7">
    <source>
        <dbReference type="RuleBase" id="RU364093"/>
    </source>
</evidence>
<dbReference type="Pfam" id="PF00771">
    <property type="entry name" value="FHIPEP"/>
    <property type="match status" value="1"/>
</dbReference>
<evidence type="ECO:0000313" key="10">
    <source>
        <dbReference type="Proteomes" id="UP000253850"/>
    </source>
</evidence>
<proteinExistence type="inferred from homology"/>
<keyword evidence="7" id="KW-1005">Bacterial flagellum biogenesis</keyword>
<reference evidence="9 11" key="1">
    <citation type="submission" date="2017-10" db="EMBL/GenBank/DDBJ databases">
        <title>Genomics of the genus Arcobacter.</title>
        <authorList>
            <person name="Perez-Cataluna A."/>
            <person name="Figueras M.J."/>
        </authorList>
    </citation>
    <scope>NUCLEOTIDE SEQUENCE [LARGE SCALE GENOMIC DNA]</scope>
    <source>
        <strain evidence="9 11">CECT 7835</strain>
    </source>
</reference>
<keyword evidence="9" id="KW-0969">Cilium</keyword>
<evidence type="ECO:0000256" key="5">
    <source>
        <dbReference type="ARBA" id="ARBA00022989"/>
    </source>
</evidence>
<keyword evidence="9" id="KW-0282">Flagellum</keyword>
<accession>A0AAX2A5T3</accession>
<organism evidence="9 11">
    <name type="scientific">Halarcobacter bivalviorum</name>
    <dbReference type="NCBI Taxonomy" id="663364"/>
    <lineage>
        <taxon>Bacteria</taxon>
        <taxon>Pseudomonadati</taxon>
        <taxon>Campylobacterota</taxon>
        <taxon>Epsilonproteobacteria</taxon>
        <taxon>Campylobacterales</taxon>
        <taxon>Arcobacteraceae</taxon>
        <taxon>Halarcobacter</taxon>
    </lineage>
</organism>
<dbReference type="RefSeq" id="WP_114838375.1">
    <property type="nucleotide sequence ID" value="NZ_CP031217.1"/>
</dbReference>
<dbReference type="AlphaFoldDB" id="A0AAX2A5T3"/>
<dbReference type="InterPro" id="IPR042193">
    <property type="entry name" value="FHIPEP_3"/>
</dbReference>
<feature type="transmembrane region" description="Helical" evidence="7">
    <location>
        <begin position="106"/>
        <end position="129"/>
    </location>
</feature>
<reference evidence="8 10" key="2">
    <citation type="submission" date="2018-07" db="EMBL/GenBank/DDBJ databases">
        <title>Complete genome of the Arcobacter bivalviorum type strain LMG 26154.</title>
        <authorList>
            <person name="Miller W.G."/>
            <person name="Yee E."/>
            <person name="Bono J.L."/>
        </authorList>
    </citation>
    <scope>NUCLEOTIDE SEQUENCE [LARGE SCALE GENOMIC DNA]</scope>
    <source>
        <strain evidence="8 10">LMG 26154</strain>
    </source>
</reference>
<keyword evidence="5 7" id="KW-1133">Transmembrane helix</keyword>
<evidence type="ECO:0000256" key="4">
    <source>
        <dbReference type="ARBA" id="ARBA00022692"/>
    </source>
</evidence>
<keyword evidence="7" id="KW-0813">Transport</keyword>
<evidence type="ECO:0000256" key="3">
    <source>
        <dbReference type="ARBA" id="ARBA00022475"/>
    </source>
</evidence>
<evidence type="ECO:0000313" key="9">
    <source>
        <dbReference type="EMBL" id="RXK09315.1"/>
    </source>
</evidence>
<dbReference type="PANTHER" id="PTHR30161:SF1">
    <property type="entry name" value="FLAGELLAR BIOSYNTHESIS PROTEIN FLHA-RELATED"/>
    <property type="match status" value="1"/>
</dbReference>
<dbReference type="PANTHER" id="PTHR30161">
    <property type="entry name" value="FLAGELLAR EXPORT PROTEIN, MEMBRANE FLHA SUBUNIT-RELATED"/>
    <property type="match status" value="1"/>
</dbReference>